<comment type="caution">
    <text evidence="2">The sequence shown here is derived from an EMBL/GenBank/DDBJ whole genome shotgun (WGS) entry which is preliminary data.</text>
</comment>
<organism evidence="2">
    <name type="scientific">marine sediment metagenome</name>
    <dbReference type="NCBI Taxonomy" id="412755"/>
    <lineage>
        <taxon>unclassified sequences</taxon>
        <taxon>metagenomes</taxon>
        <taxon>ecological metagenomes</taxon>
    </lineage>
</organism>
<dbReference type="PROSITE" id="PS51168">
    <property type="entry name" value="CHORISMATE_MUT_2"/>
    <property type="match status" value="1"/>
</dbReference>
<dbReference type="InterPro" id="IPR002701">
    <property type="entry name" value="CM_II_prokaryot"/>
</dbReference>
<feature type="non-terminal residue" evidence="2">
    <location>
        <position position="46"/>
    </location>
</feature>
<feature type="domain" description="Chorismate mutase" evidence="1">
    <location>
        <begin position="1"/>
        <end position="46"/>
    </location>
</feature>
<proteinExistence type="predicted"/>
<dbReference type="InterPro" id="IPR036979">
    <property type="entry name" value="CM_dom_sf"/>
</dbReference>
<name>X1GZN6_9ZZZZ</name>
<dbReference type="GO" id="GO:0004106">
    <property type="term" value="F:chorismate mutase activity"/>
    <property type="evidence" value="ECO:0007669"/>
    <property type="project" value="InterPro"/>
</dbReference>
<evidence type="ECO:0000313" key="2">
    <source>
        <dbReference type="EMBL" id="GAH63386.1"/>
    </source>
</evidence>
<sequence length="46" mass="5351">MSLEDLRRKIDETDARIVRLLAERIRIAEEIGKEKNKQGKQAEDKG</sequence>
<dbReference type="AlphaFoldDB" id="X1GZN6"/>
<dbReference type="Pfam" id="PF01817">
    <property type="entry name" value="CM_2"/>
    <property type="match status" value="1"/>
</dbReference>
<dbReference type="InterPro" id="IPR036263">
    <property type="entry name" value="Chorismate_II_sf"/>
</dbReference>
<accession>X1GZN6</accession>
<evidence type="ECO:0000259" key="1">
    <source>
        <dbReference type="PROSITE" id="PS51168"/>
    </source>
</evidence>
<dbReference type="EMBL" id="BARU01034396">
    <property type="protein sequence ID" value="GAH63386.1"/>
    <property type="molecule type" value="Genomic_DNA"/>
</dbReference>
<dbReference type="GO" id="GO:0046417">
    <property type="term" value="P:chorismate metabolic process"/>
    <property type="evidence" value="ECO:0007669"/>
    <property type="project" value="InterPro"/>
</dbReference>
<gene>
    <name evidence="2" type="ORF">S03H2_53999</name>
</gene>
<dbReference type="Gene3D" id="1.20.59.10">
    <property type="entry name" value="Chorismate mutase"/>
    <property type="match status" value="1"/>
</dbReference>
<dbReference type="SUPFAM" id="SSF48600">
    <property type="entry name" value="Chorismate mutase II"/>
    <property type="match status" value="1"/>
</dbReference>
<reference evidence="2" key="1">
    <citation type="journal article" date="2014" name="Front. Microbiol.">
        <title>High frequency of phylogenetically diverse reductive dehalogenase-homologous genes in deep subseafloor sedimentary metagenomes.</title>
        <authorList>
            <person name="Kawai M."/>
            <person name="Futagami T."/>
            <person name="Toyoda A."/>
            <person name="Takaki Y."/>
            <person name="Nishi S."/>
            <person name="Hori S."/>
            <person name="Arai W."/>
            <person name="Tsubouchi T."/>
            <person name="Morono Y."/>
            <person name="Uchiyama I."/>
            <person name="Ito T."/>
            <person name="Fujiyama A."/>
            <person name="Inagaki F."/>
            <person name="Takami H."/>
        </authorList>
    </citation>
    <scope>NUCLEOTIDE SEQUENCE</scope>
    <source>
        <strain evidence="2">Expedition CK06-06</strain>
    </source>
</reference>
<protein>
    <recommendedName>
        <fullName evidence="1">Chorismate mutase domain-containing protein</fullName>
    </recommendedName>
</protein>